<keyword evidence="2" id="KW-0560">Oxidoreductase</keyword>
<reference evidence="2 3" key="1">
    <citation type="submission" date="2020-08" db="EMBL/GenBank/DDBJ databases">
        <title>Genomic Encyclopedia of Type Strains, Phase IV (KMG-IV): sequencing the most valuable type-strain genomes for metagenomic binning, comparative biology and taxonomic classification.</title>
        <authorList>
            <person name="Goeker M."/>
        </authorList>
    </citation>
    <scope>NUCLEOTIDE SEQUENCE [LARGE SCALE GENOMIC DNA]</scope>
    <source>
        <strain evidence="2 3">DSM 101806</strain>
    </source>
</reference>
<dbReference type="AlphaFoldDB" id="A0A7W6JQI9"/>
<dbReference type="CDD" id="cd06587">
    <property type="entry name" value="VOC"/>
    <property type="match status" value="1"/>
</dbReference>
<dbReference type="PROSITE" id="PS51819">
    <property type="entry name" value="VOC"/>
    <property type="match status" value="1"/>
</dbReference>
<name>A0A7W6JQI9_9SPHN</name>
<evidence type="ECO:0000259" key="1">
    <source>
        <dbReference type="PROSITE" id="PS51819"/>
    </source>
</evidence>
<dbReference type="InterPro" id="IPR037523">
    <property type="entry name" value="VOC_core"/>
</dbReference>
<dbReference type="InterPro" id="IPR004360">
    <property type="entry name" value="Glyas_Fos-R_dOase_dom"/>
</dbReference>
<comment type="caution">
    <text evidence="2">The sequence shown here is derived from an EMBL/GenBank/DDBJ whole genome shotgun (WGS) entry which is preliminary data.</text>
</comment>
<dbReference type="GO" id="GO:0051213">
    <property type="term" value="F:dioxygenase activity"/>
    <property type="evidence" value="ECO:0007669"/>
    <property type="project" value="UniProtKB-KW"/>
</dbReference>
<proteinExistence type="predicted"/>
<dbReference type="RefSeq" id="WP_183993674.1">
    <property type="nucleotide sequence ID" value="NZ_JACIEH010000001.1"/>
</dbReference>
<sequence length="116" mass="12637">MRLEVRRIIVFTTSFAAMRDFYRDVLGLTLVEEEDGWADFDAGPIRLAIHAGRGGGNDGGDAGPHKVTFFAADVEAVRAELIARGVAMGKVNRFDQTAICDGHDPDGNRFQISNRG</sequence>
<dbReference type="Pfam" id="PF00903">
    <property type="entry name" value="Glyoxalase"/>
    <property type="match status" value="1"/>
</dbReference>
<dbReference type="EMBL" id="JACIEH010000001">
    <property type="protein sequence ID" value="MBB4096635.1"/>
    <property type="molecule type" value="Genomic_DNA"/>
</dbReference>
<dbReference type="InterPro" id="IPR029068">
    <property type="entry name" value="Glyas_Bleomycin-R_OHBP_Dase"/>
</dbReference>
<dbReference type="Proteomes" id="UP000557392">
    <property type="component" value="Unassembled WGS sequence"/>
</dbReference>
<dbReference type="GO" id="GO:0016829">
    <property type="term" value="F:lyase activity"/>
    <property type="evidence" value="ECO:0007669"/>
    <property type="project" value="UniProtKB-KW"/>
</dbReference>
<keyword evidence="2" id="KW-0456">Lyase</keyword>
<dbReference type="SUPFAM" id="SSF54593">
    <property type="entry name" value="Glyoxalase/Bleomycin resistance protein/Dihydroxybiphenyl dioxygenase"/>
    <property type="match status" value="1"/>
</dbReference>
<keyword evidence="2" id="KW-0223">Dioxygenase</keyword>
<organism evidence="2 3">
    <name type="scientific">Sphingomonas kyeonggiensis</name>
    <dbReference type="NCBI Taxonomy" id="1268553"/>
    <lineage>
        <taxon>Bacteria</taxon>
        <taxon>Pseudomonadati</taxon>
        <taxon>Pseudomonadota</taxon>
        <taxon>Alphaproteobacteria</taxon>
        <taxon>Sphingomonadales</taxon>
        <taxon>Sphingomonadaceae</taxon>
        <taxon>Sphingomonas</taxon>
    </lineage>
</organism>
<dbReference type="Gene3D" id="3.10.180.10">
    <property type="entry name" value="2,3-Dihydroxybiphenyl 1,2-Dioxygenase, domain 1"/>
    <property type="match status" value="1"/>
</dbReference>
<evidence type="ECO:0000313" key="3">
    <source>
        <dbReference type="Proteomes" id="UP000557392"/>
    </source>
</evidence>
<evidence type="ECO:0000313" key="2">
    <source>
        <dbReference type="EMBL" id="MBB4096635.1"/>
    </source>
</evidence>
<protein>
    <submittedName>
        <fullName evidence="2">Catechol 2,3-dioxygenase-like lactoylglutathione lyase family enzyme</fullName>
    </submittedName>
</protein>
<accession>A0A7W6JQI9</accession>
<keyword evidence="3" id="KW-1185">Reference proteome</keyword>
<feature type="domain" description="VOC" evidence="1">
    <location>
        <begin position="4"/>
        <end position="115"/>
    </location>
</feature>
<gene>
    <name evidence="2" type="ORF">GGR46_000168</name>
</gene>